<dbReference type="Proteomes" id="UP000237631">
    <property type="component" value="Unassembled WGS sequence"/>
</dbReference>
<organism evidence="2 3">
    <name type="scientific">Cercospora berteroae</name>
    <dbReference type="NCBI Taxonomy" id="357750"/>
    <lineage>
        <taxon>Eukaryota</taxon>
        <taxon>Fungi</taxon>
        <taxon>Dikarya</taxon>
        <taxon>Ascomycota</taxon>
        <taxon>Pezizomycotina</taxon>
        <taxon>Dothideomycetes</taxon>
        <taxon>Dothideomycetidae</taxon>
        <taxon>Mycosphaerellales</taxon>
        <taxon>Mycosphaerellaceae</taxon>
        <taxon>Cercospora</taxon>
    </lineage>
</organism>
<feature type="compositionally biased region" description="Basic and acidic residues" evidence="1">
    <location>
        <begin position="528"/>
        <end position="538"/>
    </location>
</feature>
<feature type="compositionally biased region" description="Basic residues" evidence="1">
    <location>
        <begin position="401"/>
        <end position="416"/>
    </location>
</feature>
<feature type="region of interest" description="Disordered" evidence="1">
    <location>
        <begin position="590"/>
        <end position="758"/>
    </location>
</feature>
<feature type="compositionally biased region" description="Polar residues" evidence="1">
    <location>
        <begin position="540"/>
        <end position="551"/>
    </location>
</feature>
<feature type="compositionally biased region" description="Basic and acidic residues" evidence="1">
    <location>
        <begin position="245"/>
        <end position="255"/>
    </location>
</feature>
<feature type="region of interest" description="Disordered" evidence="1">
    <location>
        <begin position="476"/>
        <end position="562"/>
    </location>
</feature>
<evidence type="ECO:0000256" key="1">
    <source>
        <dbReference type="SAM" id="MobiDB-lite"/>
    </source>
</evidence>
<gene>
    <name evidence="2" type="ORF">CBER1_08520</name>
</gene>
<keyword evidence="3" id="KW-1185">Reference proteome</keyword>
<accession>A0A2S6CGG2</accession>
<feature type="compositionally biased region" description="Polar residues" evidence="1">
    <location>
        <begin position="744"/>
        <end position="758"/>
    </location>
</feature>
<feature type="compositionally biased region" description="Basic residues" evidence="1">
    <location>
        <begin position="590"/>
        <end position="600"/>
    </location>
</feature>
<proteinExistence type="predicted"/>
<sequence length="758" mass="83108">MSEAMTDHFELVGTALTFADLGSIVQKTVQRHLDALESTDGPPWVLDYQPKIEAVLQSVNATTEVLKYASAQLDRDTLGGCATTAVRKSALKAFNSCDNAFESIHRYYLQHPYENMRPSYRLDEYDRLPHNGKRLDKARTSLLLILAVLQLRKDMSTSYADHCFMSPPADTSSSNETTVPLQRLQIENLVTQMKAMDQDIDDSSSGDGESNAGSDSSWDIKSRESTPGSRAGFTDPRASRSAIPNRRDESRDSHYRSPVRQRLSWVPSVAGSQSRCTSAEPPRRRTSITPVASPAAPPIDPLAVSDAVPPFMAKPTFANLLMQTAHSASAFPEMLATETYGWYNSNRVYMNSMRCALDILNQNFGDLLLSYEQSGKGGSDAPPLPLANPFPIVDLADQAPKKKSKKSKEKKKGTKKAQKESKFTECWDPPVTNMAPPPVPVELFADPFADLQNFVGNRDFADAKVPEEVLVPKLAREKKTKPAALDGHAANDKIETSALPDPKSFVNRDYPAPPASESVDDPTSAQRRARDPARDRTQQFRAWQNMQQPAARSTPGLADSQGWNAANVAPTVAETDPVDDWATFAVIGKKGKKTNKKSKKSALAEEPIPEMEVTSTMNEVDPPRKKHSRKSAGDLKDSATNSLIEPPPPPGEKDMIGGLAFPFPPTSYYISPPPPPPPRSISEDFVPAPKERKNKKGSKKHGYLPATAESMKDDDWSWSHLQSHATGAGRSSQKPKDPVEDLLQQWTTGDAASSGTEI</sequence>
<evidence type="ECO:0000313" key="3">
    <source>
        <dbReference type="Proteomes" id="UP000237631"/>
    </source>
</evidence>
<evidence type="ECO:0000313" key="2">
    <source>
        <dbReference type="EMBL" id="PPJ58830.1"/>
    </source>
</evidence>
<reference evidence="3" key="1">
    <citation type="journal article" date="2017" name="bioRxiv">
        <title>Conservation of a gene cluster reveals novel cercosporin biosynthetic mechanisms and extends production to the genus Colletotrichum.</title>
        <authorList>
            <person name="de Jonge R."/>
            <person name="Ebert M.K."/>
            <person name="Huitt-Roehl C.R."/>
            <person name="Pal P."/>
            <person name="Suttle J.C."/>
            <person name="Spanner R.E."/>
            <person name="Neubauer J.D."/>
            <person name="Jurick W.M.II."/>
            <person name="Stott K.A."/>
            <person name="Secor G.A."/>
            <person name="Thomma B.P.H.J."/>
            <person name="Van de Peer Y."/>
            <person name="Townsend C.A."/>
            <person name="Bolton M.D."/>
        </authorList>
    </citation>
    <scope>NUCLEOTIDE SEQUENCE [LARGE SCALE GENOMIC DNA]</scope>
    <source>
        <strain evidence="3">CBS538.71</strain>
    </source>
</reference>
<feature type="compositionally biased region" description="Low complexity" evidence="1">
    <location>
        <begin position="205"/>
        <end position="217"/>
    </location>
</feature>
<name>A0A2S6CGG2_9PEZI</name>
<feature type="region of interest" description="Disordered" evidence="1">
    <location>
        <begin position="395"/>
        <end position="422"/>
    </location>
</feature>
<feature type="region of interest" description="Disordered" evidence="1">
    <location>
        <begin position="199"/>
        <end position="299"/>
    </location>
</feature>
<comment type="caution">
    <text evidence="2">The sequence shown here is derived from an EMBL/GenBank/DDBJ whole genome shotgun (WGS) entry which is preliminary data.</text>
</comment>
<dbReference type="OrthoDB" id="3646947at2759"/>
<feature type="compositionally biased region" description="Polar residues" evidence="1">
    <location>
        <begin position="719"/>
        <end position="732"/>
    </location>
</feature>
<protein>
    <submittedName>
        <fullName evidence="2">Uncharacterized protein</fullName>
    </submittedName>
</protein>
<dbReference type="EMBL" id="PNEN01000443">
    <property type="protein sequence ID" value="PPJ58830.1"/>
    <property type="molecule type" value="Genomic_DNA"/>
</dbReference>
<feature type="compositionally biased region" description="Basic residues" evidence="1">
    <location>
        <begin position="692"/>
        <end position="702"/>
    </location>
</feature>
<dbReference type="AlphaFoldDB" id="A0A2S6CGG2"/>